<keyword evidence="1" id="KW-0238">DNA-binding</keyword>
<dbReference type="GO" id="GO:0003677">
    <property type="term" value="F:DNA binding"/>
    <property type="evidence" value="ECO:0007669"/>
    <property type="project" value="UniProtKB-KW"/>
</dbReference>
<sequence>MANAEQRAGSGYWRGRYRNPPGVRPKVGTISADRQGIPFTSEADALRAAYLKEAELHELAQEWDGPPLAPGSMTIDEWKRTLAGQKRARGERDRYAGQQRLADWVRSKWLPAQDIEPESVTVYDQHLRLRILPSFGTRPINTLHDREEVELWHKTLRQKYSLNTADNCRNLLSTILGDAQTAGLVDVNAAERRRRRGKVAQRRVQEARTPRQWVTRSRFC</sequence>
<dbReference type="Proteomes" id="UP000282674">
    <property type="component" value="Unassembled WGS sequence"/>
</dbReference>
<evidence type="ECO:0000256" key="2">
    <source>
        <dbReference type="SAM" id="MobiDB-lite"/>
    </source>
</evidence>
<comment type="caution">
    <text evidence="3">The sequence shown here is derived from an EMBL/GenBank/DDBJ whole genome shotgun (WGS) entry which is preliminary data.</text>
</comment>
<evidence type="ECO:0000313" key="3">
    <source>
        <dbReference type="EMBL" id="RMI30010.1"/>
    </source>
</evidence>
<gene>
    <name evidence="3" type="ORF">EBO15_43140</name>
</gene>
<dbReference type="EMBL" id="RFFG01000239">
    <property type="protein sequence ID" value="RMI30010.1"/>
    <property type="molecule type" value="Genomic_DNA"/>
</dbReference>
<dbReference type="Gene3D" id="1.10.150.130">
    <property type="match status" value="1"/>
</dbReference>
<reference evidence="3 4" key="1">
    <citation type="submission" date="2018-10" db="EMBL/GenBank/DDBJ databases">
        <title>Isolation from soil.</title>
        <authorList>
            <person name="Hu J."/>
        </authorList>
    </citation>
    <scope>NUCLEOTIDE SEQUENCE [LARGE SCALE GENOMIC DNA]</scope>
    <source>
        <strain evidence="3 4">NEAU-Ht49</strain>
    </source>
</reference>
<accession>A0A3M2KZX8</accession>
<dbReference type="AlphaFoldDB" id="A0A3M2KZX8"/>
<evidence type="ECO:0000256" key="1">
    <source>
        <dbReference type="ARBA" id="ARBA00023125"/>
    </source>
</evidence>
<evidence type="ECO:0008006" key="5">
    <source>
        <dbReference type="Google" id="ProtNLM"/>
    </source>
</evidence>
<evidence type="ECO:0000313" key="4">
    <source>
        <dbReference type="Proteomes" id="UP000282674"/>
    </source>
</evidence>
<proteinExistence type="predicted"/>
<feature type="region of interest" description="Disordered" evidence="2">
    <location>
        <begin position="1"/>
        <end position="28"/>
    </location>
</feature>
<organism evidence="3 4">
    <name type="scientific">Actinomadura harenae</name>
    <dbReference type="NCBI Taxonomy" id="2483351"/>
    <lineage>
        <taxon>Bacteria</taxon>
        <taxon>Bacillati</taxon>
        <taxon>Actinomycetota</taxon>
        <taxon>Actinomycetes</taxon>
        <taxon>Streptosporangiales</taxon>
        <taxon>Thermomonosporaceae</taxon>
        <taxon>Actinomadura</taxon>
    </lineage>
</organism>
<keyword evidence="4" id="KW-1185">Reference proteome</keyword>
<dbReference type="InterPro" id="IPR011010">
    <property type="entry name" value="DNA_brk_join_enz"/>
</dbReference>
<dbReference type="OrthoDB" id="1822491at2"/>
<dbReference type="InterPro" id="IPR010998">
    <property type="entry name" value="Integrase_recombinase_N"/>
</dbReference>
<dbReference type="RefSeq" id="WP_122200181.1">
    <property type="nucleotide sequence ID" value="NZ_JBHSKC010000067.1"/>
</dbReference>
<name>A0A3M2KZX8_9ACTN</name>
<protein>
    <recommendedName>
        <fullName evidence="5">Core-binding (CB) domain-containing protein</fullName>
    </recommendedName>
</protein>
<dbReference type="SUPFAM" id="SSF56349">
    <property type="entry name" value="DNA breaking-rejoining enzymes"/>
    <property type="match status" value="1"/>
</dbReference>